<reference evidence="1 2" key="2">
    <citation type="journal article" date="2017" name="Genome Biol.">
        <title>New reference genome sequences of hot pepper reveal the massive evolution of plant disease-resistance genes by retroduplication.</title>
        <authorList>
            <person name="Kim S."/>
            <person name="Park J."/>
            <person name="Yeom S.I."/>
            <person name="Kim Y.M."/>
            <person name="Seo E."/>
            <person name="Kim K.T."/>
            <person name="Kim M.S."/>
            <person name="Lee J.M."/>
            <person name="Cheong K."/>
            <person name="Shin H.S."/>
            <person name="Kim S.B."/>
            <person name="Han K."/>
            <person name="Lee J."/>
            <person name="Park M."/>
            <person name="Lee H.A."/>
            <person name="Lee H.Y."/>
            <person name="Lee Y."/>
            <person name="Oh S."/>
            <person name="Lee J.H."/>
            <person name="Choi E."/>
            <person name="Choi E."/>
            <person name="Lee S.E."/>
            <person name="Jeon J."/>
            <person name="Kim H."/>
            <person name="Choi G."/>
            <person name="Song H."/>
            <person name="Lee J."/>
            <person name="Lee S.C."/>
            <person name="Kwon J.K."/>
            <person name="Lee H.Y."/>
            <person name="Koo N."/>
            <person name="Hong Y."/>
            <person name="Kim R.W."/>
            <person name="Kang W.H."/>
            <person name="Huh J.H."/>
            <person name="Kang B.C."/>
            <person name="Yang T.J."/>
            <person name="Lee Y.H."/>
            <person name="Bennetzen J.L."/>
            <person name="Choi D."/>
        </authorList>
    </citation>
    <scope>NUCLEOTIDE SEQUENCE [LARGE SCALE GENOMIC DNA]</scope>
    <source>
        <strain evidence="2">cv. CM334</strain>
    </source>
</reference>
<keyword evidence="2" id="KW-1185">Reference proteome</keyword>
<proteinExistence type="predicted"/>
<protein>
    <submittedName>
        <fullName evidence="1">Uncharacterized protein</fullName>
    </submittedName>
</protein>
<reference evidence="1 2" key="1">
    <citation type="journal article" date="2014" name="Nat. Genet.">
        <title>Genome sequence of the hot pepper provides insights into the evolution of pungency in Capsicum species.</title>
        <authorList>
            <person name="Kim S."/>
            <person name="Park M."/>
            <person name="Yeom S.I."/>
            <person name="Kim Y.M."/>
            <person name="Lee J.M."/>
            <person name="Lee H.A."/>
            <person name="Seo E."/>
            <person name="Choi J."/>
            <person name="Cheong K."/>
            <person name="Kim K.T."/>
            <person name="Jung K."/>
            <person name="Lee G.W."/>
            <person name="Oh S.K."/>
            <person name="Bae C."/>
            <person name="Kim S.B."/>
            <person name="Lee H.Y."/>
            <person name="Kim S.Y."/>
            <person name="Kim M.S."/>
            <person name="Kang B.C."/>
            <person name="Jo Y.D."/>
            <person name="Yang H.B."/>
            <person name="Jeong H.J."/>
            <person name="Kang W.H."/>
            <person name="Kwon J.K."/>
            <person name="Shin C."/>
            <person name="Lim J.Y."/>
            <person name="Park J.H."/>
            <person name="Huh J.H."/>
            <person name="Kim J.S."/>
            <person name="Kim B.D."/>
            <person name="Cohen O."/>
            <person name="Paran I."/>
            <person name="Suh M.C."/>
            <person name="Lee S.B."/>
            <person name="Kim Y.K."/>
            <person name="Shin Y."/>
            <person name="Noh S.J."/>
            <person name="Park J."/>
            <person name="Seo Y.S."/>
            <person name="Kwon S.Y."/>
            <person name="Kim H.A."/>
            <person name="Park J.M."/>
            <person name="Kim H.J."/>
            <person name="Choi S.B."/>
            <person name="Bosland P.W."/>
            <person name="Reeves G."/>
            <person name="Jo S.H."/>
            <person name="Lee B.W."/>
            <person name="Cho H.T."/>
            <person name="Choi H.S."/>
            <person name="Lee M.S."/>
            <person name="Yu Y."/>
            <person name="Do Choi Y."/>
            <person name="Park B.S."/>
            <person name="van Deynze A."/>
            <person name="Ashrafi H."/>
            <person name="Hill T."/>
            <person name="Kim W.T."/>
            <person name="Pai H.S."/>
            <person name="Ahn H.K."/>
            <person name="Yeam I."/>
            <person name="Giovannoni J.J."/>
            <person name="Rose J.K."/>
            <person name="Sorensen I."/>
            <person name="Lee S.J."/>
            <person name="Kim R.W."/>
            <person name="Choi I.Y."/>
            <person name="Choi B.S."/>
            <person name="Lim J.S."/>
            <person name="Lee Y.H."/>
            <person name="Choi D."/>
        </authorList>
    </citation>
    <scope>NUCLEOTIDE SEQUENCE [LARGE SCALE GENOMIC DNA]</scope>
    <source>
        <strain evidence="2">cv. CM334</strain>
    </source>
</reference>
<organism evidence="1 2">
    <name type="scientific">Capsicum annuum</name>
    <name type="common">Capsicum pepper</name>
    <dbReference type="NCBI Taxonomy" id="4072"/>
    <lineage>
        <taxon>Eukaryota</taxon>
        <taxon>Viridiplantae</taxon>
        <taxon>Streptophyta</taxon>
        <taxon>Embryophyta</taxon>
        <taxon>Tracheophyta</taxon>
        <taxon>Spermatophyta</taxon>
        <taxon>Magnoliopsida</taxon>
        <taxon>eudicotyledons</taxon>
        <taxon>Gunneridae</taxon>
        <taxon>Pentapetalae</taxon>
        <taxon>asterids</taxon>
        <taxon>lamiids</taxon>
        <taxon>Solanales</taxon>
        <taxon>Solanaceae</taxon>
        <taxon>Solanoideae</taxon>
        <taxon>Capsiceae</taxon>
        <taxon>Capsicum</taxon>
    </lineage>
</organism>
<name>A0A2G3ANY0_CAPAN</name>
<dbReference type="AlphaFoldDB" id="A0A2G3ANY0"/>
<accession>A0A2G3ANY0</accession>
<gene>
    <name evidence="1" type="ORF">T459_03802</name>
</gene>
<dbReference type="EMBL" id="AYRZ02000001">
    <property type="protein sequence ID" value="PHT95920.1"/>
    <property type="molecule type" value="Genomic_DNA"/>
</dbReference>
<evidence type="ECO:0000313" key="1">
    <source>
        <dbReference type="EMBL" id="PHT95920.1"/>
    </source>
</evidence>
<sequence>MDIHFNVVGGFVVEVGKFISKCVYPKIESIIRFSSKIENLRKEMEKLAKFRDAIKDKVEGAEGEGYKPKLDVIEWIEDVRSWRNNGNLCKIPLQQLRHLCINAVQNADFAQKSPLKGKTSKINFEGL</sequence>
<evidence type="ECO:0000313" key="2">
    <source>
        <dbReference type="Proteomes" id="UP000222542"/>
    </source>
</evidence>
<comment type="caution">
    <text evidence="1">The sequence shown here is derived from an EMBL/GenBank/DDBJ whole genome shotgun (WGS) entry which is preliminary data.</text>
</comment>
<dbReference type="Gramene" id="PHT95920">
    <property type="protein sequence ID" value="PHT95920"/>
    <property type="gene ID" value="T459_03802"/>
</dbReference>
<dbReference type="Proteomes" id="UP000222542">
    <property type="component" value="Unassembled WGS sequence"/>
</dbReference>